<comment type="caution">
    <text evidence="2">The sequence shown here is derived from an EMBL/GenBank/DDBJ whole genome shotgun (WGS) entry which is preliminary data.</text>
</comment>
<accession>A0ABU6ZIL0</accession>
<evidence type="ECO:0000256" key="1">
    <source>
        <dbReference type="SAM" id="MobiDB-lite"/>
    </source>
</evidence>
<dbReference type="EMBL" id="JASCZI010272341">
    <property type="protein sequence ID" value="MED6221775.1"/>
    <property type="molecule type" value="Genomic_DNA"/>
</dbReference>
<keyword evidence="3" id="KW-1185">Reference proteome</keyword>
<proteinExistence type="predicted"/>
<sequence>MERKGSSRDRGCRVMLEILAEFRTDTDKCIRSQVIKTSISSLFSSHSVSPYCASSGCRHLCRSRATVVETALVLHLPPVITARRVACAFRRPCCRVVLSPCCRRPPLLSFPRHASMIPLWKLMNVAAPFCYSSSIEGKRVGTELTIQCENEDEPLRYLIKKNRKNTEGQEEIGAKKNQRKDDQR</sequence>
<evidence type="ECO:0000313" key="2">
    <source>
        <dbReference type="EMBL" id="MED6221775.1"/>
    </source>
</evidence>
<protein>
    <submittedName>
        <fullName evidence="2">Uncharacterized protein</fullName>
    </submittedName>
</protein>
<name>A0ABU6ZIL0_9FABA</name>
<dbReference type="Proteomes" id="UP001341840">
    <property type="component" value="Unassembled WGS sequence"/>
</dbReference>
<evidence type="ECO:0000313" key="3">
    <source>
        <dbReference type="Proteomes" id="UP001341840"/>
    </source>
</evidence>
<feature type="region of interest" description="Disordered" evidence="1">
    <location>
        <begin position="160"/>
        <end position="184"/>
    </location>
</feature>
<gene>
    <name evidence="2" type="ORF">PIB30_057960</name>
</gene>
<organism evidence="2 3">
    <name type="scientific">Stylosanthes scabra</name>
    <dbReference type="NCBI Taxonomy" id="79078"/>
    <lineage>
        <taxon>Eukaryota</taxon>
        <taxon>Viridiplantae</taxon>
        <taxon>Streptophyta</taxon>
        <taxon>Embryophyta</taxon>
        <taxon>Tracheophyta</taxon>
        <taxon>Spermatophyta</taxon>
        <taxon>Magnoliopsida</taxon>
        <taxon>eudicotyledons</taxon>
        <taxon>Gunneridae</taxon>
        <taxon>Pentapetalae</taxon>
        <taxon>rosids</taxon>
        <taxon>fabids</taxon>
        <taxon>Fabales</taxon>
        <taxon>Fabaceae</taxon>
        <taxon>Papilionoideae</taxon>
        <taxon>50 kb inversion clade</taxon>
        <taxon>dalbergioids sensu lato</taxon>
        <taxon>Dalbergieae</taxon>
        <taxon>Pterocarpus clade</taxon>
        <taxon>Stylosanthes</taxon>
    </lineage>
</organism>
<reference evidence="2 3" key="1">
    <citation type="journal article" date="2023" name="Plants (Basel)">
        <title>Bridging the Gap: Combining Genomics and Transcriptomics Approaches to Understand Stylosanthes scabra, an Orphan Legume from the Brazilian Caatinga.</title>
        <authorList>
            <person name="Ferreira-Neto J.R.C."/>
            <person name="da Silva M.D."/>
            <person name="Binneck E."/>
            <person name="de Melo N.F."/>
            <person name="da Silva R.H."/>
            <person name="de Melo A.L.T.M."/>
            <person name="Pandolfi V."/>
            <person name="Bustamante F.O."/>
            <person name="Brasileiro-Vidal A.C."/>
            <person name="Benko-Iseppon A.M."/>
        </authorList>
    </citation>
    <scope>NUCLEOTIDE SEQUENCE [LARGE SCALE GENOMIC DNA]</scope>
    <source>
        <tissue evidence="2">Leaves</tissue>
    </source>
</reference>